<evidence type="ECO:0000256" key="2">
    <source>
        <dbReference type="ARBA" id="ARBA00022630"/>
    </source>
</evidence>
<dbReference type="InterPro" id="IPR050346">
    <property type="entry name" value="FMO-like"/>
</dbReference>
<dbReference type="VEuPathDB" id="FungiDB:PV10_02181"/>
<name>A0A438MU02_EXOME</name>
<dbReference type="EMBL" id="NAJM01000058">
    <property type="protein sequence ID" value="RVX66613.1"/>
    <property type="molecule type" value="Genomic_DNA"/>
</dbReference>
<accession>A0A438MU02</accession>
<dbReference type="GO" id="GO:0004499">
    <property type="term" value="F:N,N-dimethylaniline monooxygenase activity"/>
    <property type="evidence" value="ECO:0007669"/>
    <property type="project" value="InterPro"/>
</dbReference>
<keyword evidence="4" id="KW-0560">Oxidoreductase</keyword>
<organism evidence="5 6">
    <name type="scientific">Exophiala mesophila</name>
    <name type="common">Black yeast-like fungus</name>
    <dbReference type="NCBI Taxonomy" id="212818"/>
    <lineage>
        <taxon>Eukaryota</taxon>
        <taxon>Fungi</taxon>
        <taxon>Dikarya</taxon>
        <taxon>Ascomycota</taxon>
        <taxon>Pezizomycotina</taxon>
        <taxon>Eurotiomycetes</taxon>
        <taxon>Chaetothyriomycetidae</taxon>
        <taxon>Chaetothyriales</taxon>
        <taxon>Herpotrichiellaceae</taxon>
        <taxon>Exophiala</taxon>
    </lineage>
</organism>
<dbReference type="Pfam" id="PF00743">
    <property type="entry name" value="FMO-like"/>
    <property type="match status" value="1"/>
</dbReference>
<evidence type="ECO:0000256" key="4">
    <source>
        <dbReference type="ARBA" id="ARBA00023002"/>
    </source>
</evidence>
<dbReference type="Gene3D" id="3.50.50.60">
    <property type="entry name" value="FAD/NAD(P)-binding domain"/>
    <property type="match status" value="1"/>
</dbReference>
<keyword evidence="3" id="KW-0274">FAD</keyword>
<keyword evidence="2" id="KW-0285">Flavoprotein</keyword>
<proteinExistence type="inferred from homology"/>
<evidence type="ECO:0000256" key="3">
    <source>
        <dbReference type="ARBA" id="ARBA00022827"/>
    </source>
</evidence>
<sequence length="626" mass="69641">MAVPSDPPVDLVVVGAGWHGLAVAKTYTEVSPTANVLILDTAQSIGGVWAKERLYPGLKTNNLVGSYEFGDFPMTPERFGLTPGQHIPGAVVHQYLNAFADEFGLTSKLRFQTRVETAELQDNGDWVLNLSSVSSSLSSSSSSPTSTPSVLRTKKLVVATGLTSEPYMPEFPGRSSFNGRLLHSINLKERSKDIEASREVVVLGANKSAWDTCFSAATAGAHVTMVIRPGGGGPSWVWPVTFTPFHLSIQRLATTRFCSLFDPCIWAQEGNDNRIFNWTRWMLHKTWLGQKLVGIFWGWLGSIICKANAYDTHPELAKLKPWSSTFWMGNSLGVHNYDSNWFDLVRKGRISVQIADVSFLSEKSVHLSNDQVLDADTFVCCTGWKTTPPIKFLPESIVPDLGIPCMIPAGQQQKESDLQSIHARVLQEAPMLRRGPVRTLHPSAAAVPAPVPIPNARVNNDHDKPNIQSKDHWVQARQARSRSSYQLYRFLVPSDPRFLHHRNIAFIGTHLAINAVTVAQAQALWITAFFTSPSPSLSLSRLDPARVDYDTLLHNEYCRLRHPHAGGGAGDRCPDLCFDGLMYTDLLIHDLGLNVLRKGRWWKDLFCRYQPADYCGLTREWMEKAL</sequence>
<dbReference type="GO" id="GO:0050660">
    <property type="term" value="F:flavin adenine dinucleotide binding"/>
    <property type="evidence" value="ECO:0007669"/>
    <property type="project" value="InterPro"/>
</dbReference>
<comment type="similarity">
    <text evidence="1">Belongs to the FMO family.</text>
</comment>
<dbReference type="OrthoDB" id="2915840at2759"/>
<evidence type="ECO:0000256" key="1">
    <source>
        <dbReference type="ARBA" id="ARBA00009183"/>
    </source>
</evidence>
<dbReference type="InterPro" id="IPR020946">
    <property type="entry name" value="Flavin_mOase-like"/>
</dbReference>
<dbReference type="GO" id="GO:0050661">
    <property type="term" value="F:NADP binding"/>
    <property type="evidence" value="ECO:0007669"/>
    <property type="project" value="InterPro"/>
</dbReference>
<dbReference type="AlphaFoldDB" id="A0A438MU02"/>
<gene>
    <name evidence="5" type="ORF">B0A52_09364</name>
</gene>
<reference evidence="5 6" key="1">
    <citation type="submission" date="2017-03" db="EMBL/GenBank/DDBJ databases">
        <title>Genomes of endolithic fungi from Antarctica.</title>
        <authorList>
            <person name="Coleine C."/>
            <person name="Masonjones S."/>
            <person name="Stajich J.E."/>
        </authorList>
    </citation>
    <scope>NUCLEOTIDE SEQUENCE [LARGE SCALE GENOMIC DNA]</scope>
    <source>
        <strain evidence="5 6">CCFEE 6314</strain>
    </source>
</reference>
<comment type="caution">
    <text evidence="5">The sequence shown here is derived from an EMBL/GenBank/DDBJ whole genome shotgun (WGS) entry which is preliminary data.</text>
</comment>
<dbReference type="Proteomes" id="UP000288859">
    <property type="component" value="Unassembled WGS sequence"/>
</dbReference>
<dbReference type="InterPro" id="IPR036188">
    <property type="entry name" value="FAD/NAD-bd_sf"/>
</dbReference>
<evidence type="ECO:0000313" key="5">
    <source>
        <dbReference type="EMBL" id="RVX66613.1"/>
    </source>
</evidence>
<dbReference type="PANTHER" id="PTHR23023">
    <property type="entry name" value="DIMETHYLANILINE MONOOXYGENASE"/>
    <property type="match status" value="1"/>
</dbReference>
<dbReference type="SUPFAM" id="SSF51905">
    <property type="entry name" value="FAD/NAD(P)-binding domain"/>
    <property type="match status" value="2"/>
</dbReference>
<evidence type="ECO:0000313" key="6">
    <source>
        <dbReference type="Proteomes" id="UP000288859"/>
    </source>
</evidence>
<protein>
    <recommendedName>
        <fullName evidence="7">L-ornithine N(5)-oxygenase</fullName>
    </recommendedName>
</protein>
<evidence type="ECO:0008006" key="7">
    <source>
        <dbReference type="Google" id="ProtNLM"/>
    </source>
</evidence>